<evidence type="ECO:0000256" key="8">
    <source>
        <dbReference type="ARBA" id="ARBA00023264"/>
    </source>
</evidence>
<dbReference type="GO" id="GO:0005886">
    <property type="term" value="C:plasma membrane"/>
    <property type="evidence" value="ECO:0007669"/>
    <property type="project" value="TreeGrafter"/>
</dbReference>
<evidence type="ECO:0000256" key="5">
    <source>
        <dbReference type="ARBA" id="ARBA00022777"/>
    </source>
</evidence>
<reference evidence="11" key="1">
    <citation type="submission" date="2020-08" db="EMBL/GenBank/DDBJ databases">
        <title>Genome public.</title>
        <authorList>
            <person name="Liu C."/>
            <person name="Sun Q."/>
        </authorList>
    </citation>
    <scope>NUCLEOTIDE SEQUENCE</scope>
    <source>
        <strain evidence="11">BX7</strain>
    </source>
</reference>
<evidence type="ECO:0000256" key="2">
    <source>
        <dbReference type="ARBA" id="ARBA00005983"/>
    </source>
</evidence>
<gene>
    <name evidence="11" type="ORF">H8695_07465</name>
</gene>
<proteinExistence type="inferred from homology"/>
<keyword evidence="7" id="KW-0444">Lipid biosynthesis</keyword>
<dbReference type="SMART" id="SM00046">
    <property type="entry name" value="DAGKc"/>
    <property type="match status" value="1"/>
</dbReference>
<keyword evidence="9" id="KW-1133">Transmembrane helix</keyword>
<dbReference type="GO" id="GO:0005524">
    <property type="term" value="F:ATP binding"/>
    <property type="evidence" value="ECO:0007669"/>
    <property type="project" value="UniProtKB-KW"/>
</dbReference>
<dbReference type="GO" id="GO:0008654">
    <property type="term" value="P:phospholipid biosynthetic process"/>
    <property type="evidence" value="ECO:0007669"/>
    <property type="project" value="UniProtKB-KW"/>
</dbReference>
<dbReference type="Pfam" id="PF19279">
    <property type="entry name" value="YegS_C"/>
    <property type="match status" value="1"/>
</dbReference>
<keyword evidence="5 11" id="KW-0418">Kinase</keyword>
<dbReference type="EMBL" id="JACRSP010000003">
    <property type="protein sequence ID" value="MBC8536519.1"/>
    <property type="molecule type" value="Genomic_DNA"/>
</dbReference>
<dbReference type="Pfam" id="PF00781">
    <property type="entry name" value="DAGK_cat"/>
    <property type="match status" value="1"/>
</dbReference>
<name>A0A926DFU5_9FIRM</name>
<keyword evidence="9" id="KW-0472">Membrane</keyword>
<dbReference type="Gene3D" id="3.40.50.10330">
    <property type="entry name" value="Probable inorganic polyphosphate/atp-NAD kinase, domain 1"/>
    <property type="match status" value="1"/>
</dbReference>
<dbReference type="InterPro" id="IPR045540">
    <property type="entry name" value="YegS/DAGK_C"/>
</dbReference>
<dbReference type="InterPro" id="IPR001206">
    <property type="entry name" value="Diacylglycerol_kinase_cat_dom"/>
</dbReference>
<evidence type="ECO:0000313" key="11">
    <source>
        <dbReference type="EMBL" id="MBC8536519.1"/>
    </source>
</evidence>
<dbReference type="PROSITE" id="PS50146">
    <property type="entry name" value="DAGK"/>
    <property type="match status" value="1"/>
</dbReference>
<comment type="cofactor">
    <cofactor evidence="1">
        <name>Mg(2+)</name>
        <dbReference type="ChEBI" id="CHEBI:18420"/>
    </cofactor>
</comment>
<dbReference type="InterPro" id="IPR050187">
    <property type="entry name" value="Lipid_Phosphate_FormReg"/>
</dbReference>
<dbReference type="PANTHER" id="PTHR12358:SF106">
    <property type="entry name" value="LIPID KINASE YEGS"/>
    <property type="match status" value="1"/>
</dbReference>
<dbReference type="Proteomes" id="UP000620366">
    <property type="component" value="Unassembled WGS sequence"/>
</dbReference>
<keyword evidence="9" id="KW-0812">Transmembrane</keyword>
<dbReference type="PANTHER" id="PTHR12358">
    <property type="entry name" value="SPHINGOSINE KINASE"/>
    <property type="match status" value="1"/>
</dbReference>
<dbReference type="Gene3D" id="2.60.200.40">
    <property type="match status" value="1"/>
</dbReference>
<protein>
    <submittedName>
        <fullName evidence="11">Diacylglycerol kinase family lipid kinase</fullName>
    </submittedName>
</protein>
<evidence type="ECO:0000256" key="1">
    <source>
        <dbReference type="ARBA" id="ARBA00001946"/>
    </source>
</evidence>
<evidence type="ECO:0000256" key="4">
    <source>
        <dbReference type="ARBA" id="ARBA00022741"/>
    </source>
</evidence>
<keyword evidence="8" id="KW-1208">Phospholipid metabolism</keyword>
<sequence length="322" mass="34813">MAEFTRIVFVVNPAAGRGDFTASLRARIDEFFGGRGLPYEIYETASRGDATRFVREYPAAAGRLLFAACGGDGTLNEVALGALERRDCAVAVVPCGSGNDFVKVFGGAEPFLPFENLLAGRTEQIDLIRCGERVAVNLCNIGFDARVAKNMVRFKKLPLVSGSAAYTLSLVGCFFTGLFSRMNILLDGEQRLHGRYLLAVAANGICYGGGYYPTPEARIDDGLIEFCAVKKLSRLSMARLIKSYKCGEHLHDDRFAPHLHYRRCRTLTVEGERDLVVCLDGEIFTAPRVELEILPGALAFLVPAGCALPGDGQAAALCGQAV</sequence>
<evidence type="ECO:0000256" key="7">
    <source>
        <dbReference type="ARBA" id="ARBA00023209"/>
    </source>
</evidence>
<evidence type="ECO:0000256" key="9">
    <source>
        <dbReference type="SAM" id="Phobius"/>
    </source>
</evidence>
<dbReference type="SUPFAM" id="SSF111331">
    <property type="entry name" value="NAD kinase/diacylglycerol kinase-like"/>
    <property type="match status" value="1"/>
</dbReference>
<comment type="similarity">
    <text evidence="2">Belongs to the diacylglycerol/lipid kinase family.</text>
</comment>
<keyword evidence="7" id="KW-0443">Lipid metabolism</keyword>
<dbReference type="AlphaFoldDB" id="A0A926DFU5"/>
<evidence type="ECO:0000256" key="6">
    <source>
        <dbReference type="ARBA" id="ARBA00022840"/>
    </source>
</evidence>
<keyword evidence="7" id="KW-0594">Phospholipid biosynthesis</keyword>
<accession>A0A926DFU5</accession>
<organism evidence="11 12">
    <name type="scientific">Feifania hominis</name>
    <dbReference type="NCBI Taxonomy" id="2763660"/>
    <lineage>
        <taxon>Bacteria</taxon>
        <taxon>Bacillati</taxon>
        <taxon>Bacillota</taxon>
        <taxon>Clostridia</taxon>
        <taxon>Eubacteriales</taxon>
        <taxon>Feifaniaceae</taxon>
        <taxon>Feifania</taxon>
    </lineage>
</organism>
<dbReference type="InterPro" id="IPR016064">
    <property type="entry name" value="NAD/diacylglycerol_kinase_sf"/>
</dbReference>
<evidence type="ECO:0000259" key="10">
    <source>
        <dbReference type="PROSITE" id="PS50146"/>
    </source>
</evidence>
<feature type="transmembrane region" description="Helical" evidence="9">
    <location>
        <begin position="159"/>
        <end position="179"/>
    </location>
</feature>
<evidence type="ECO:0000313" key="12">
    <source>
        <dbReference type="Proteomes" id="UP000620366"/>
    </source>
</evidence>
<dbReference type="GO" id="GO:0004143">
    <property type="term" value="F:ATP-dependent diacylglycerol kinase activity"/>
    <property type="evidence" value="ECO:0007669"/>
    <property type="project" value="TreeGrafter"/>
</dbReference>
<evidence type="ECO:0000256" key="3">
    <source>
        <dbReference type="ARBA" id="ARBA00022679"/>
    </source>
</evidence>
<feature type="domain" description="DAGKc" evidence="10">
    <location>
        <begin position="2"/>
        <end position="133"/>
    </location>
</feature>
<keyword evidence="4" id="KW-0547">Nucleotide-binding</keyword>
<comment type="caution">
    <text evidence="11">The sequence shown here is derived from an EMBL/GenBank/DDBJ whole genome shotgun (WGS) entry which is preliminary data.</text>
</comment>
<keyword evidence="6" id="KW-0067">ATP-binding</keyword>
<keyword evidence="12" id="KW-1185">Reference proteome</keyword>
<keyword evidence="3" id="KW-0808">Transferase</keyword>
<dbReference type="RefSeq" id="WP_249300363.1">
    <property type="nucleotide sequence ID" value="NZ_JACRSP010000003.1"/>
</dbReference>
<dbReference type="InterPro" id="IPR017438">
    <property type="entry name" value="ATP-NAD_kinase_N"/>
</dbReference>